<evidence type="ECO:0000313" key="3">
    <source>
        <dbReference type="EMBL" id="PXY36381.1"/>
    </source>
</evidence>
<dbReference type="InterPro" id="IPR050491">
    <property type="entry name" value="AmpC-like"/>
</dbReference>
<evidence type="ECO:0000256" key="1">
    <source>
        <dbReference type="SAM" id="SignalP"/>
    </source>
</evidence>
<feature type="signal peptide" evidence="1">
    <location>
        <begin position="1"/>
        <end position="30"/>
    </location>
</feature>
<keyword evidence="3" id="KW-0378">Hydrolase</keyword>
<dbReference type="RefSeq" id="WP_110336393.1">
    <property type="nucleotide sequence ID" value="NZ_JBHVKT010000001.1"/>
</dbReference>
<feature type="domain" description="Beta-lactamase-related" evidence="2">
    <location>
        <begin position="46"/>
        <end position="362"/>
    </location>
</feature>
<keyword evidence="1" id="KW-0732">Signal</keyword>
<dbReference type="Gene3D" id="3.40.710.10">
    <property type="entry name" value="DD-peptidase/beta-lactamase superfamily"/>
    <property type="match status" value="1"/>
</dbReference>
<dbReference type="EMBL" id="MASU01000005">
    <property type="protein sequence ID" value="PXY36381.1"/>
    <property type="molecule type" value="Genomic_DNA"/>
</dbReference>
<dbReference type="InterPro" id="IPR012338">
    <property type="entry name" value="Beta-lactam/transpept-like"/>
</dbReference>
<dbReference type="InterPro" id="IPR001466">
    <property type="entry name" value="Beta-lactam-related"/>
</dbReference>
<protein>
    <submittedName>
        <fullName evidence="3">Serine hydrolase</fullName>
    </submittedName>
</protein>
<dbReference type="Pfam" id="PF00144">
    <property type="entry name" value="Beta-lactamase"/>
    <property type="match status" value="1"/>
</dbReference>
<dbReference type="AlphaFoldDB" id="A0A318LPS4"/>
<dbReference type="PANTHER" id="PTHR46825:SF7">
    <property type="entry name" value="D-ALANYL-D-ALANINE CARBOXYPEPTIDASE"/>
    <property type="match status" value="1"/>
</dbReference>
<dbReference type="PROSITE" id="PS51318">
    <property type="entry name" value="TAT"/>
    <property type="match status" value="1"/>
</dbReference>
<comment type="caution">
    <text evidence="3">The sequence shown here is derived from an EMBL/GenBank/DDBJ whole genome shotgun (WGS) entry which is preliminary data.</text>
</comment>
<dbReference type="InterPro" id="IPR006311">
    <property type="entry name" value="TAT_signal"/>
</dbReference>
<name>A0A318LPS4_9PSEU</name>
<evidence type="ECO:0000313" key="4">
    <source>
        <dbReference type="Proteomes" id="UP000247892"/>
    </source>
</evidence>
<accession>A0A318LPS4</accession>
<dbReference type="GO" id="GO:0016787">
    <property type="term" value="F:hydrolase activity"/>
    <property type="evidence" value="ECO:0007669"/>
    <property type="project" value="UniProtKB-KW"/>
</dbReference>
<dbReference type="OrthoDB" id="503788at2"/>
<feature type="chain" id="PRO_5016242115" evidence="1">
    <location>
        <begin position="31"/>
        <end position="372"/>
    </location>
</feature>
<gene>
    <name evidence="3" type="ORF">BA062_13310</name>
</gene>
<organism evidence="3 4">
    <name type="scientific">Prauserella flavalba</name>
    <dbReference type="NCBI Taxonomy" id="1477506"/>
    <lineage>
        <taxon>Bacteria</taxon>
        <taxon>Bacillati</taxon>
        <taxon>Actinomycetota</taxon>
        <taxon>Actinomycetes</taxon>
        <taxon>Pseudonocardiales</taxon>
        <taxon>Pseudonocardiaceae</taxon>
        <taxon>Prauserella</taxon>
    </lineage>
</organism>
<evidence type="ECO:0000259" key="2">
    <source>
        <dbReference type="Pfam" id="PF00144"/>
    </source>
</evidence>
<dbReference type="Proteomes" id="UP000247892">
    <property type="component" value="Unassembled WGS sequence"/>
</dbReference>
<dbReference type="SUPFAM" id="SSF56601">
    <property type="entry name" value="beta-lactamase/transpeptidase-like"/>
    <property type="match status" value="1"/>
</dbReference>
<proteinExistence type="predicted"/>
<sequence>MATVTNRRWLAGLAGGVALAATATVTPAAAAHDEHAATQDVLDRYQSTVGGPGAAVYAGDADGSWTLTAGTARIFTDRPITSTDHFRNGSQTKTFTAAVVLQLVDEGLVGLDTPIERYLPGVVTGNYDGNAITVRQLLQHTSGLARFGNGARANADGTYALAELVRATMDEPPVGAPGEAVHYSNAGYHVLGMLIEEITGQYVGDAITERIIEPLGLEGTSFPAPGERALAEPFVPGYRGGRIPPFFLWVDTTTALEPSLYSAAGAMQSTLEDSATFFRALFDGEVVSDAALAELRRTVPQNGGMGTMGLGINEVPLSCGGTYWAKNGAVESGHTSTTAVTDDGRFASVVTNTFYDAAAVRSFEVLDAALCD</sequence>
<keyword evidence="4" id="KW-1185">Reference proteome</keyword>
<dbReference type="PANTHER" id="PTHR46825">
    <property type="entry name" value="D-ALANYL-D-ALANINE-CARBOXYPEPTIDASE/ENDOPEPTIDASE AMPH"/>
    <property type="match status" value="1"/>
</dbReference>
<reference evidence="3 4" key="1">
    <citation type="submission" date="2016-07" db="EMBL/GenBank/DDBJ databases">
        <title>Draft genome sequence of Prauserella sp. YIM 121212, isolated from alkaline soil.</title>
        <authorList>
            <person name="Ruckert C."/>
            <person name="Albersmeier A."/>
            <person name="Jiang C.-L."/>
            <person name="Jiang Y."/>
            <person name="Kalinowski J."/>
            <person name="Schneider O."/>
            <person name="Winkler A."/>
            <person name="Zotchev S.B."/>
        </authorList>
    </citation>
    <scope>NUCLEOTIDE SEQUENCE [LARGE SCALE GENOMIC DNA]</scope>
    <source>
        <strain evidence="3 4">YIM 121212</strain>
    </source>
</reference>